<feature type="domain" description="RRM" evidence="9">
    <location>
        <begin position="108"/>
        <end position="185"/>
    </location>
</feature>
<dbReference type="PANTHER" id="PTHR24012">
    <property type="entry name" value="RNA BINDING PROTEIN"/>
    <property type="match status" value="1"/>
</dbReference>
<dbReference type="EMBL" id="JBDODL010001413">
    <property type="protein sequence ID" value="MES1921490.1"/>
    <property type="molecule type" value="Genomic_DNA"/>
</dbReference>
<keyword evidence="4 7" id="KW-0862">Zinc</keyword>
<dbReference type="SUPFAM" id="SSF90229">
    <property type="entry name" value="CCCH zinc finger"/>
    <property type="match status" value="1"/>
</dbReference>
<evidence type="ECO:0000313" key="12">
    <source>
        <dbReference type="Proteomes" id="UP001439008"/>
    </source>
</evidence>
<keyword evidence="5 6" id="KW-0694">RNA-binding</keyword>
<dbReference type="InterPro" id="IPR002343">
    <property type="entry name" value="Hud_Sxl_RNA"/>
</dbReference>
<dbReference type="InterPro" id="IPR012677">
    <property type="entry name" value="Nucleotide-bd_a/b_plait_sf"/>
</dbReference>
<keyword evidence="2" id="KW-0677">Repeat</keyword>
<sequence length="354" mass="40389">MINDEMQTTANNPQRKPNEKPEKLFIKNIPAESTKEQITLFCANFGEVLDCELRPSRKDNRFATAKVVYATADNVKFAMTQINSMKNEDINLEASIFIEPQSENLSENIVEISNMPENMSFNDVIRLFSTYGEIRGMNINNDNPSFRIGYVNYKNPESAKSAVSELKDFKTEDMTTPLQIRFARKKNFSPSTKTNFTNLNSRNILLTNIPMEWDEPMLSKLLSDCGTVIWAKMDLNLKLRKKAATATFEDPETARNAVQRLNGLSVDNKDRKLSARIVSETRAQDGRTVETGDSCKYFDRGYCYRGSNCWFAHENRENFDGKSAPRYRTRYLGGGVTEEVSSKGHAFFTTKNKK</sequence>
<feature type="zinc finger region" description="C3H1-type" evidence="7">
    <location>
        <begin position="294"/>
        <end position="316"/>
    </location>
</feature>
<feature type="domain" description="RRM" evidence="9">
    <location>
        <begin position="202"/>
        <end position="280"/>
    </location>
</feature>
<evidence type="ECO:0000259" key="10">
    <source>
        <dbReference type="PROSITE" id="PS50103"/>
    </source>
</evidence>
<dbReference type="CDD" id="cd00590">
    <property type="entry name" value="RRM_SF"/>
    <property type="match status" value="3"/>
</dbReference>
<evidence type="ECO:0000256" key="7">
    <source>
        <dbReference type="PROSITE-ProRule" id="PRU00723"/>
    </source>
</evidence>
<feature type="domain" description="C3H1-type" evidence="10">
    <location>
        <begin position="294"/>
        <end position="316"/>
    </location>
</feature>
<dbReference type="InterPro" id="IPR000504">
    <property type="entry name" value="RRM_dom"/>
</dbReference>
<reference evidence="11 12" key="1">
    <citation type="journal article" date="2024" name="BMC Biol.">
        <title>Comparative genomics of Ascetosporea gives new insight into the evolutionary basis for animal parasitism in Rhizaria.</title>
        <authorList>
            <person name="Hiltunen Thoren M."/>
            <person name="Onut-Brannstrom I."/>
            <person name="Alfjorden A."/>
            <person name="Peckova H."/>
            <person name="Swords F."/>
            <person name="Hooper C."/>
            <person name="Holzer A.S."/>
            <person name="Bass D."/>
            <person name="Burki F."/>
        </authorList>
    </citation>
    <scope>NUCLEOTIDE SEQUENCE [LARGE SCALE GENOMIC DNA]</scope>
    <source>
        <strain evidence="11">20-A016</strain>
    </source>
</reference>
<dbReference type="InterPro" id="IPR036855">
    <property type="entry name" value="Znf_CCCH_sf"/>
</dbReference>
<dbReference type="InterPro" id="IPR035979">
    <property type="entry name" value="RBD_domain_sf"/>
</dbReference>
<keyword evidence="3 7" id="KW-0863">Zinc-finger</keyword>
<feature type="domain" description="RRM" evidence="9">
    <location>
        <begin position="22"/>
        <end position="103"/>
    </location>
</feature>
<feature type="region of interest" description="Disordered" evidence="8">
    <location>
        <begin position="1"/>
        <end position="22"/>
    </location>
</feature>
<evidence type="ECO:0000256" key="1">
    <source>
        <dbReference type="ARBA" id="ARBA00022723"/>
    </source>
</evidence>
<dbReference type="PROSITE" id="PS50103">
    <property type="entry name" value="ZF_C3H1"/>
    <property type="match status" value="1"/>
</dbReference>
<evidence type="ECO:0000256" key="8">
    <source>
        <dbReference type="SAM" id="MobiDB-lite"/>
    </source>
</evidence>
<keyword evidence="12" id="KW-1185">Reference proteome</keyword>
<dbReference type="Gene3D" id="3.30.1370.210">
    <property type="match status" value="1"/>
</dbReference>
<dbReference type="SMART" id="SM00360">
    <property type="entry name" value="RRM"/>
    <property type="match status" value="3"/>
</dbReference>
<dbReference type="Pfam" id="PF00076">
    <property type="entry name" value="RRM_1"/>
    <property type="match status" value="3"/>
</dbReference>
<evidence type="ECO:0000256" key="2">
    <source>
        <dbReference type="ARBA" id="ARBA00022737"/>
    </source>
</evidence>
<dbReference type="SUPFAM" id="SSF54928">
    <property type="entry name" value="RNA-binding domain, RBD"/>
    <property type="match status" value="2"/>
</dbReference>
<name>A0ABV2AP83_9EUKA</name>
<dbReference type="Gene3D" id="3.30.70.330">
    <property type="match status" value="3"/>
</dbReference>
<comment type="caution">
    <text evidence="11">The sequence shown here is derived from an EMBL/GenBank/DDBJ whole genome shotgun (WGS) entry which is preliminary data.</text>
</comment>
<dbReference type="PRINTS" id="PR00961">
    <property type="entry name" value="HUDSXLRNA"/>
</dbReference>
<dbReference type="Proteomes" id="UP001439008">
    <property type="component" value="Unassembled WGS sequence"/>
</dbReference>
<keyword evidence="1 7" id="KW-0479">Metal-binding</keyword>
<gene>
    <name evidence="11" type="primary">exc-7_1</name>
    <name evidence="11" type="ORF">MHBO_003020</name>
</gene>
<evidence type="ECO:0000256" key="6">
    <source>
        <dbReference type="PROSITE-ProRule" id="PRU00176"/>
    </source>
</evidence>
<proteinExistence type="predicted"/>
<dbReference type="InterPro" id="IPR000571">
    <property type="entry name" value="Znf_CCCH"/>
</dbReference>
<protein>
    <submittedName>
        <fullName evidence="11">RNA binding</fullName>
    </submittedName>
</protein>
<evidence type="ECO:0000256" key="3">
    <source>
        <dbReference type="ARBA" id="ARBA00022771"/>
    </source>
</evidence>
<evidence type="ECO:0000256" key="5">
    <source>
        <dbReference type="ARBA" id="ARBA00022884"/>
    </source>
</evidence>
<evidence type="ECO:0000256" key="4">
    <source>
        <dbReference type="ARBA" id="ARBA00022833"/>
    </source>
</evidence>
<evidence type="ECO:0000313" key="11">
    <source>
        <dbReference type="EMBL" id="MES1921490.1"/>
    </source>
</evidence>
<feature type="compositionally biased region" description="Polar residues" evidence="8">
    <location>
        <begin position="1"/>
        <end position="15"/>
    </location>
</feature>
<evidence type="ECO:0000259" key="9">
    <source>
        <dbReference type="PROSITE" id="PS50102"/>
    </source>
</evidence>
<accession>A0ABV2AP83</accession>
<organism evidence="11 12">
    <name type="scientific">Bonamia ostreae</name>
    <dbReference type="NCBI Taxonomy" id="126728"/>
    <lineage>
        <taxon>Eukaryota</taxon>
        <taxon>Sar</taxon>
        <taxon>Rhizaria</taxon>
        <taxon>Endomyxa</taxon>
        <taxon>Ascetosporea</taxon>
        <taxon>Haplosporida</taxon>
        <taxon>Bonamia</taxon>
    </lineage>
</organism>
<dbReference type="PROSITE" id="PS50102">
    <property type="entry name" value="RRM"/>
    <property type="match status" value="3"/>
</dbReference>